<feature type="domain" description="Gnk2-homologous" evidence="15">
    <location>
        <begin position="110"/>
        <end position="208"/>
    </location>
</feature>
<dbReference type="InterPro" id="IPR038408">
    <property type="entry name" value="GNK2_sf"/>
</dbReference>
<keyword evidence="5 14" id="KW-0812">Transmembrane</keyword>
<dbReference type="GO" id="GO:0046739">
    <property type="term" value="P:transport of virus in multicellular host"/>
    <property type="evidence" value="ECO:0007669"/>
    <property type="project" value="TreeGrafter"/>
</dbReference>
<dbReference type="InterPro" id="IPR002902">
    <property type="entry name" value="GNK2"/>
</dbReference>
<evidence type="ECO:0000313" key="16">
    <source>
        <dbReference type="EMBL" id="SPD06500.1"/>
    </source>
</evidence>
<evidence type="ECO:0000256" key="1">
    <source>
        <dbReference type="ARBA" id="ARBA00004251"/>
    </source>
</evidence>
<reference evidence="16" key="1">
    <citation type="submission" date="2018-02" db="EMBL/GenBank/DDBJ databases">
        <authorList>
            <person name="Cohen D.B."/>
            <person name="Kent A.D."/>
        </authorList>
    </citation>
    <scope>NUCLEOTIDE SEQUENCE</scope>
</reference>
<comment type="subcellular location">
    <subcellularLocation>
        <location evidence="12">Cell junction</location>
        <location evidence="12">Plasmodesma</location>
    </subcellularLocation>
    <subcellularLocation>
        <location evidence="1">Cell membrane</location>
        <topology evidence="1">Single-pass type I membrane protein</topology>
    </subcellularLocation>
</comment>
<evidence type="ECO:0000256" key="4">
    <source>
        <dbReference type="ARBA" id="ARBA00022581"/>
    </source>
</evidence>
<protein>
    <recommendedName>
        <fullName evidence="15">Gnk2-homologous domain-containing protein</fullName>
    </recommendedName>
</protein>
<dbReference type="PROSITE" id="PS51473">
    <property type="entry name" value="GNK2"/>
    <property type="match status" value="2"/>
</dbReference>
<dbReference type="GO" id="GO:0010497">
    <property type="term" value="P:plasmodesmata-mediated intercellular transport"/>
    <property type="evidence" value="ECO:0007669"/>
    <property type="project" value="UniProtKB-ARBA"/>
</dbReference>
<dbReference type="InterPro" id="IPR051378">
    <property type="entry name" value="Cell2Cell_Antifungal"/>
</dbReference>
<sequence length="261" mass="28254">MDNTNLVYKGCADQKFPDPIYSQNLKTLLSSLVSQASQKTFYTTTTGGSQNAILGLYQCRGDLTLPNCHSCVTMIQDMADKLCGKAIAARIQLNGCYMRYEIVGFKQVASTELLYKVCGSTQTSETGFEQKRDTAFELVESGVKSGLFYTGMYESVYVLGQCEGDLGSDDCVDCVKIALERAKADCGDSISSQVYFHKCYISYSYYPNGVPSLYPSSGTGKQHTQKTVAIAVGGLAAFGFVIVCLLFVKSALKKKGGKHGG</sequence>
<name>A0A2N9H4H6_FAGSY</name>
<keyword evidence="9 14" id="KW-1133">Transmembrane helix</keyword>
<keyword evidence="2" id="KW-0813">Transport</keyword>
<keyword evidence="10 14" id="KW-0472">Membrane</keyword>
<dbReference type="PANTHER" id="PTHR32080">
    <property type="entry name" value="ANTIFUNGAL PROTEIN GINKBILOBIN-2-LIKE"/>
    <property type="match status" value="1"/>
</dbReference>
<dbReference type="AlphaFoldDB" id="A0A2N9H4H6"/>
<dbReference type="Gene3D" id="3.30.430.20">
    <property type="entry name" value="Gnk2 domain, C-X8-C-X2-C motif"/>
    <property type="match status" value="2"/>
</dbReference>
<evidence type="ECO:0000256" key="9">
    <source>
        <dbReference type="ARBA" id="ARBA00022989"/>
    </source>
</evidence>
<evidence type="ECO:0000256" key="13">
    <source>
        <dbReference type="ARBA" id="ARBA00038393"/>
    </source>
</evidence>
<keyword evidence="6" id="KW-0732">Signal</keyword>
<organism evidence="16">
    <name type="scientific">Fagus sylvatica</name>
    <name type="common">Beechnut</name>
    <dbReference type="NCBI Taxonomy" id="28930"/>
    <lineage>
        <taxon>Eukaryota</taxon>
        <taxon>Viridiplantae</taxon>
        <taxon>Streptophyta</taxon>
        <taxon>Embryophyta</taxon>
        <taxon>Tracheophyta</taxon>
        <taxon>Spermatophyta</taxon>
        <taxon>Magnoliopsida</taxon>
        <taxon>eudicotyledons</taxon>
        <taxon>Gunneridae</taxon>
        <taxon>Pentapetalae</taxon>
        <taxon>rosids</taxon>
        <taxon>fabids</taxon>
        <taxon>Fagales</taxon>
        <taxon>Fagaceae</taxon>
        <taxon>Fagus</taxon>
    </lineage>
</organism>
<feature type="domain" description="Gnk2-homologous" evidence="15">
    <location>
        <begin position="3"/>
        <end position="105"/>
    </location>
</feature>
<evidence type="ECO:0000256" key="11">
    <source>
        <dbReference type="ARBA" id="ARBA00023157"/>
    </source>
</evidence>
<accession>A0A2N9H4H6</accession>
<keyword evidence="11" id="KW-1015">Disulfide bond</keyword>
<dbReference type="PANTHER" id="PTHR32080:SF36">
    <property type="entry name" value="PLASMODESMATA-LOCATED PROTEIN 1"/>
    <property type="match status" value="1"/>
</dbReference>
<keyword evidence="7" id="KW-0677">Repeat</keyword>
<keyword evidence="4" id="KW-0945">Host-virus interaction</keyword>
<dbReference type="EMBL" id="OIVN01002791">
    <property type="protein sequence ID" value="SPD06500.1"/>
    <property type="molecule type" value="Genomic_DNA"/>
</dbReference>
<dbReference type="FunFam" id="3.30.430.20:FF:000008">
    <property type="entry name" value="cysteine-rich repeat secretory protein 3"/>
    <property type="match status" value="1"/>
</dbReference>
<comment type="similarity">
    <text evidence="13">Belongs to the cysteine-rich repeat secretory protein family. Plasmodesmata-located proteins (PDLD) subfamily.</text>
</comment>
<evidence type="ECO:0000256" key="2">
    <source>
        <dbReference type="ARBA" id="ARBA00022448"/>
    </source>
</evidence>
<dbReference type="GO" id="GO:0005886">
    <property type="term" value="C:plasma membrane"/>
    <property type="evidence" value="ECO:0007669"/>
    <property type="project" value="UniProtKB-SubCell"/>
</dbReference>
<evidence type="ECO:0000256" key="8">
    <source>
        <dbReference type="ARBA" id="ARBA00022949"/>
    </source>
</evidence>
<feature type="transmembrane region" description="Helical" evidence="14">
    <location>
        <begin position="228"/>
        <end position="248"/>
    </location>
</feature>
<evidence type="ECO:0000256" key="7">
    <source>
        <dbReference type="ARBA" id="ARBA00022737"/>
    </source>
</evidence>
<evidence type="ECO:0000256" key="3">
    <source>
        <dbReference type="ARBA" id="ARBA00022475"/>
    </source>
</evidence>
<evidence type="ECO:0000256" key="6">
    <source>
        <dbReference type="ARBA" id="ARBA00022729"/>
    </source>
</evidence>
<dbReference type="FunFam" id="3.30.430.20:FF:000001">
    <property type="entry name" value="cysteine-rich repeat secretory protein 3"/>
    <property type="match status" value="1"/>
</dbReference>
<keyword evidence="8" id="KW-0965">Cell junction</keyword>
<dbReference type="Pfam" id="PF01657">
    <property type="entry name" value="Stress-antifung"/>
    <property type="match status" value="2"/>
</dbReference>
<gene>
    <name evidence="16" type="ORF">FSB_LOCUS34382</name>
</gene>
<evidence type="ECO:0000256" key="5">
    <source>
        <dbReference type="ARBA" id="ARBA00022692"/>
    </source>
</evidence>
<dbReference type="GO" id="GO:0009506">
    <property type="term" value="C:plasmodesma"/>
    <property type="evidence" value="ECO:0007669"/>
    <property type="project" value="UniProtKB-SubCell"/>
</dbReference>
<dbReference type="CDD" id="cd23509">
    <property type="entry name" value="Gnk2-like"/>
    <property type="match status" value="2"/>
</dbReference>
<evidence type="ECO:0000256" key="10">
    <source>
        <dbReference type="ARBA" id="ARBA00023136"/>
    </source>
</evidence>
<evidence type="ECO:0000256" key="12">
    <source>
        <dbReference type="ARBA" id="ARBA00024184"/>
    </source>
</evidence>
<keyword evidence="3" id="KW-1003">Cell membrane</keyword>
<evidence type="ECO:0000259" key="15">
    <source>
        <dbReference type="PROSITE" id="PS51473"/>
    </source>
</evidence>
<proteinExistence type="inferred from homology"/>
<evidence type="ECO:0000256" key="14">
    <source>
        <dbReference type="SAM" id="Phobius"/>
    </source>
</evidence>